<dbReference type="RefSeq" id="WP_089199275.1">
    <property type="nucleotide sequence ID" value="NZ_NHRJ02000002.1"/>
</dbReference>
<name>A0A2W1NGC1_PAEXE</name>
<evidence type="ECO:0000313" key="5">
    <source>
        <dbReference type="Proteomes" id="UP000214746"/>
    </source>
</evidence>
<feature type="signal peptide" evidence="3">
    <location>
        <begin position="1"/>
        <end position="21"/>
    </location>
</feature>
<accession>A0A2W1NGC1</accession>
<dbReference type="AlphaFoldDB" id="A0A2W1NGC1"/>
<keyword evidence="3" id="KW-0732">Signal</keyword>
<dbReference type="PIRSF" id="PIRSF017082">
    <property type="entry name" value="YflP"/>
    <property type="match status" value="1"/>
</dbReference>
<feature type="region of interest" description="Disordered" evidence="2">
    <location>
        <begin position="25"/>
        <end position="50"/>
    </location>
</feature>
<gene>
    <name evidence="4" type="ORF">CBW46_007035</name>
</gene>
<dbReference type="Gene3D" id="3.40.190.150">
    <property type="entry name" value="Bordetella uptake gene, domain 1"/>
    <property type="match status" value="1"/>
</dbReference>
<dbReference type="InterPro" id="IPR042100">
    <property type="entry name" value="Bug_dom1"/>
</dbReference>
<evidence type="ECO:0000256" key="2">
    <source>
        <dbReference type="SAM" id="MobiDB-lite"/>
    </source>
</evidence>
<evidence type="ECO:0000313" key="4">
    <source>
        <dbReference type="EMBL" id="PZE22131.1"/>
    </source>
</evidence>
<dbReference type="PROSITE" id="PS51257">
    <property type="entry name" value="PROKAR_LIPOPROTEIN"/>
    <property type="match status" value="1"/>
</dbReference>
<organism evidence="4 5">
    <name type="scientific">Paenibacillus xerothermodurans</name>
    <dbReference type="NCBI Taxonomy" id="1977292"/>
    <lineage>
        <taxon>Bacteria</taxon>
        <taxon>Bacillati</taxon>
        <taxon>Bacillota</taxon>
        <taxon>Bacilli</taxon>
        <taxon>Bacillales</taxon>
        <taxon>Paenibacillaceae</taxon>
        <taxon>Paenibacillus</taxon>
    </lineage>
</organism>
<dbReference type="CDD" id="cd07012">
    <property type="entry name" value="PBP2_Bug_TTT"/>
    <property type="match status" value="1"/>
</dbReference>
<proteinExistence type="inferred from homology"/>
<protein>
    <submittedName>
        <fullName evidence="4">Tripartite tricarboxylate transporter substrate binding protein</fullName>
    </submittedName>
</protein>
<dbReference type="Pfam" id="PF03401">
    <property type="entry name" value="TctC"/>
    <property type="match status" value="1"/>
</dbReference>
<feature type="chain" id="PRO_5016011027" evidence="3">
    <location>
        <begin position="22"/>
        <end position="345"/>
    </location>
</feature>
<sequence>MKKSTSLLMSIGFALALTACAGGTRTTTNEGSSASPAPAAPAASEAKSQEKYPTKPINLIIAYAAGGGTDVGARMLMPYVEKELGVPINIINKPGGGGWVGWTELANAKPDGYTIGYINTPNLMTGYLDPKQKRKESLDSFTTLANHITDPGAIAISKDEKRFTDITSLIEYAKKNALTATSTGVGSDDHFASLKLNKAFGTKFTAVQNGGAAESQAAVLGGHVDVLFANVGELTTLHKNGEIKIVGVMTDQRSPFLPDVPTLDESGFKGITSWSARGLAAPKGLDPEKAKILNAALEKGINNAEQVKKQGESGLQVDYKSGQDYADLLKKDEQGVIDLKDLMGW</sequence>
<comment type="caution">
    <text evidence="4">The sequence shown here is derived from an EMBL/GenBank/DDBJ whole genome shotgun (WGS) entry which is preliminary data.</text>
</comment>
<dbReference type="Gene3D" id="3.40.190.10">
    <property type="entry name" value="Periplasmic binding protein-like II"/>
    <property type="match status" value="1"/>
</dbReference>
<dbReference type="EMBL" id="NHRJ02000002">
    <property type="protein sequence ID" value="PZE22131.1"/>
    <property type="molecule type" value="Genomic_DNA"/>
</dbReference>
<evidence type="ECO:0000256" key="3">
    <source>
        <dbReference type="SAM" id="SignalP"/>
    </source>
</evidence>
<evidence type="ECO:0000256" key="1">
    <source>
        <dbReference type="ARBA" id="ARBA00006987"/>
    </source>
</evidence>
<feature type="compositionally biased region" description="Low complexity" evidence="2">
    <location>
        <begin position="32"/>
        <end position="44"/>
    </location>
</feature>
<dbReference type="PANTHER" id="PTHR42928:SF5">
    <property type="entry name" value="BLR1237 PROTEIN"/>
    <property type="match status" value="1"/>
</dbReference>
<dbReference type="InterPro" id="IPR005064">
    <property type="entry name" value="BUG"/>
</dbReference>
<reference evidence="4" key="1">
    <citation type="submission" date="2018-06" db="EMBL/GenBank/DDBJ databases">
        <title>Paenibacillus xerothermodurans sp. nov. an extremely dry heat resistant spore forming bacterium isolated from the soil of Cape Canaveral, Florida.</title>
        <authorList>
            <person name="Seuylemezian A."/>
            <person name="Kaur N."/>
            <person name="Patil P."/>
            <person name="Patil P."/>
            <person name="Mayilraj S."/>
            <person name="Vaishampayan P."/>
        </authorList>
    </citation>
    <scope>NUCLEOTIDE SEQUENCE [LARGE SCALE GENOMIC DNA]</scope>
    <source>
        <strain evidence="4">ATCC 27380</strain>
    </source>
</reference>
<keyword evidence="5" id="KW-1185">Reference proteome</keyword>
<dbReference type="PANTHER" id="PTHR42928">
    <property type="entry name" value="TRICARBOXYLATE-BINDING PROTEIN"/>
    <property type="match status" value="1"/>
</dbReference>
<comment type="similarity">
    <text evidence="1">Belongs to the UPF0065 (bug) family.</text>
</comment>
<dbReference type="SUPFAM" id="SSF53850">
    <property type="entry name" value="Periplasmic binding protein-like II"/>
    <property type="match status" value="1"/>
</dbReference>
<dbReference type="Proteomes" id="UP000214746">
    <property type="component" value="Unassembled WGS sequence"/>
</dbReference>
<dbReference type="OrthoDB" id="8881899at2"/>